<dbReference type="Gene3D" id="2.10.109.10">
    <property type="entry name" value="Umud Fragment, subunit A"/>
    <property type="match status" value="1"/>
</dbReference>
<dbReference type="KEGG" id="fsl:EJO69_04890"/>
<keyword evidence="5 7" id="KW-0378">Hydrolase</keyword>
<evidence type="ECO:0000256" key="4">
    <source>
        <dbReference type="ARBA" id="ARBA00013208"/>
    </source>
</evidence>
<dbReference type="PANTHER" id="PTHR43390">
    <property type="entry name" value="SIGNAL PEPTIDASE I"/>
    <property type="match status" value="1"/>
</dbReference>
<accession>A0A3S8Z8Q4</accession>
<comment type="similarity">
    <text evidence="3 7">Belongs to the peptidase S26 family.</text>
</comment>
<comment type="subcellular location">
    <subcellularLocation>
        <location evidence="2">Cell membrane</location>
        <topology evidence="2">Single-pass type II membrane protein</topology>
    </subcellularLocation>
    <subcellularLocation>
        <location evidence="7">Membrane</location>
        <topology evidence="7">Single-pass type II membrane protein</topology>
    </subcellularLocation>
</comment>
<dbReference type="InterPro" id="IPR019533">
    <property type="entry name" value="Peptidase_S26"/>
</dbReference>
<dbReference type="InterPro" id="IPR019758">
    <property type="entry name" value="Pept_S26A_signal_pept_1_CS"/>
</dbReference>
<gene>
    <name evidence="10" type="primary">lepB</name>
    <name evidence="10" type="ORF">EJO69_04890</name>
</gene>
<dbReference type="InterPro" id="IPR036286">
    <property type="entry name" value="LexA/Signal_pep-like_sf"/>
</dbReference>
<keyword evidence="11" id="KW-1185">Reference proteome</keyword>
<comment type="catalytic activity">
    <reaction evidence="1 7">
        <text>Cleavage of hydrophobic, N-terminal signal or leader sequences from secreted and periplasmic proteins.</text>
        <dbReference type="EC" id="3.4.21.89"/>
    </reaction>
</comment>
<dbReference type="Proteomes" id="UP000270021">
    <property type="component" value="Chromosome"/>
</dbReference>
<dbReference type="NCBIfam" id="TIGR02227">
    <property type="entry name" value="sigpep_I_bact"/>
    <property type="match status" value="1"/>
</dbReference>
<keyword evidence="7" id="KW-1133">Transmembrane helix</keyword>
<dbReference type="InterPro" id="IPR000223">
    <property type="entry name" value="Pept_S26A_signal_pept_1"/>
</dbReference>
<dbReference type="SUPFAM" id="SSF51306">
    <property type="entry name" value="LexA/Signal peptidase"/>
    <property type="match status" value="1"/>
</dbReference>
<name>A0A3S8Z8Q4_9ACTO</name>
<dbReference type="EMBL" id="CP034438">
    <property type="protein sequence ID" value="AZN29716.1"/>
    <property type="molecule type" value="Genomic_DNA"/>
</dbReference>
<dbReference type="OrthoDB" id="9815782at2"/>
<evidence type="ECO:0000313" key="11">
    <source>
        <dbReference type="Proteomes" id="UP000270021"/>
    </source>
</evidence>
<dbReference type="CDD" id="cd06530">
    <property type="entry name" value="S26_SPase_I"/>
    <property type="match status" value="1"/>
</dbReference>
<keyword evidence="7" id="KW-0645">Protease</keyword>
<evidence type="ECO:0000313" key="10">
    <source>
        <dbReference type="EMBL" id="AZN29716.1"/>
    </source>
</evidence>
<dbReference type="GO" id="GO:0009003">
    <property type="term" value="F:signal peptidase activity"/>
    <property type="evidence" value="ECO:0007669"/>
    <property type="project" value="UniProtKB-EC"/>
</dbReference>
<evidence type="ECO:0000259" key="9">
    <source>
        <dbReference type="Pfam" id="PF10502"/>
    </source>
</evidence>
<dbReference type="PRINTS" id="PR00727">
    <property type="entry name" value="LEADERPTASE"/>
</dbReference>
<dbReference type="EC" id="3.4.21.89" evidence="4 7"/>
<feature type="transmembrane region" description="Helical" evidence="7">
    <location>
        <begin position="39"/>
        <end position="66"/>
    </location>
</feature>
<feature type="active site" evidence="6">
    <location>
        <position position="144"/>
    </location>
</feature>
<evidence type="ECO:0000256" key="6">
    <source>
        <dbReference type="PIRSR" id="PIRSR600223-1"/>
    </source>
</evidence>
<dbReference type="AlphaFoldDB" id="A0A3S8Z8Q4"/>
<dbReference type="RefSeq" id="WP_126039833.1">
    <property type="nucleotide sequence ID" value="NZ_CP034438.1"/>
</dbReference>
<reference evidence="10 11" key="1">
    <citation type="submission" date="2018-12" db="EMBL/GenBank/DDBJ databases">
        <title>Complete genome sequence of Flaviflexus salsibiostraticola KCTC 33148.</title>
        <authorList>
            <person name="Bae J.-W."/>
        </authorList>
    </citation>
    <scope>NUCLEOTIDE SEQUENCE [LARGE SCALE GENOMIC DNA]</scope>
    <source>
        <strain evidence="10 11">KCTC 33148</strain>
    </source>
</reference>
<dbReference type="GO" id="GO:0005886">
    <property type="term" value="C:plasma membrane"/>
    <property type="evidence" value="ECO:0007669"/>
    <property type="project" value="UniProtKB-SubCell"/>
</dbReference>
<feature type="active site" evidence="6">
    <location>
        <position position="71"/>
    </location>
</feature>
<evidence type="ECO:0000256" key="2">
    <source>
        <dbReference type="ARBA" id="ARBA00004401"/>
    </source>
</evidence>
<organism evidence="10 11">
    <name type="scientific">Flaviflexus salsibiostraticola</name>
    <dbReference type="NCBI Taxonomy" id="1282737"/>
    <lineage>
        <taxon>Bacteria</taxon>
        <taxon>Bacillati</taxon>
        <taxon>Actinomycetota</taxon>
        <taxon>Actinomycetes</taxon>
        <taxon>Actinomycetales</taxon>
        <taxon>Actinomycetaceae</taxon>
        <taxon>Flaviflexus</taxon>
    </lineage>
</organism>
<evidence type="ECO:0000256" key="1">
    <source>
        <dbReference type="ARBA" id="ARBA00000677"/>
    </source>
</evidence>
<keyword evidence="7" id="KW-0472">Membrane</keyword>
<feature type="region of interest" description="Disordered" evidence="8">
    <location>
        <begin position="1"/>
        <end position="28"/>
    </location>
</feature>
<dbReference type="PANTHER" id="PTHR43390:SF1">
    <property type="entry name" value="CHLOROPLAST PROCESSING PEPTIDASE"/>
    <property type="match status" value="1"/>
</dbReference>
<keyword evidence="7" id="KW-0812">Transmembrane</keyword>
<evidence type="ECO:0000256" key="8">
    <source>
        <dbReference type="SAM" id="MobiDB-lite"/>
    </source>
</evidence>
<evidence type="ECO:0000256" key="5">
    <source>
        <dbReference type="ARBA" id="ARBA00022801"/>
    </source>
</evidence>
<evidence type="ECO:0000256" key="7">
    <source>
        <dbReference type="RuleBase" id="RU362042"/>
    </source>
</evidence>
<dbReference type="GO" id="GO:0004252">
    <property type="term" value="F:serine-type endopeptidase activity"/>
    <property type="evidence" value="ECO:0007669"/>
    <property type="project" value="InterPro"/>
</dbReference>
<protein>
    <recommendedName>
        <fullName evidence="4 7">Signal peptidase I</fullName>
        <ecNumber evidence="4 7">3.4.21.89</ecNumber>
    </recommendedName>
</protein>
<dbReference type="Pfam" id="PF10502">
    <property type="entry name" value="Peptidase_S26"/>
    <property type="match status" value="1"/>
</dbReference>
<dbReference type="PROSITE" id="PS00761">
    <property type="entry name" value="SPASE_I_3"/>
    <property type="match status" value="1"/>
</dbReference>
<feature type="domain" description="Peptidase S26" evidence="9">
    <location>
        <begin position="41"/>
        <end position="234"/>
    </location>
</feature>
<proteinExistence type="inferred from homology"/>
<sequence length="255" mass="27347">MAEDEIPDGEMPPSYAPAEKAEPSQNEITEARRSGIRSYLAEMAAVVAFALVVSILIKTFFFQAFFIPSSSMTNTLEIGDRIIVNKLADSVGDIKRGDVVVFVDPGGWLADQDDEERSALVDGLYTVGETIGLLPRNSGQHLVKRVIGVGGDEVACCSEGGQIVVNGEPIDEPYIREGTVPSGMEFRVIVPSGHLWVMGDNRSNSEDSRAHMGAPGGGFVPIENVEGRVSLIMYPLSRFGGLGDSSTVFEDVPNP</sequence>
<dbReference type="GO" id="GO:0006465">
    <property type="term" value="P:signal peptide processing"/>
    <property type="evidence" value="ECO:0007669"/>
    <property type="project" value="InterPro"/>
</dbReference>
<evidence type="ECO:0000256" key="3">
    <source>
        <dbReference type="ARBA" id="ARBA00009370"/>
    </source>
</evidence>